<evidence type="ECO:0000256" key="4">
    <source>
        <dbReference type="ARBA" id="ARBA00022692"/>
    </source>
</evidence>
<evidence type="ECO:0000256" key="1">
    <source>
        <dbReference type="ARBA" id="ARBA00004651"/>
    </source>
</evidence>
<name>A0ABT9NE35_9ACTO</name>
<feature type="transmembrane region" description="Helical" evidence="7">
    <location>
        <begin position="43"/>
        <end position="64"/>
    </location>
</feature>
<evidence type="ECO:0000256" key="5">
    <source>
        <dbReference type="ARBA" id="ARBA00022989"/>
    </source>
</evidence>
<dbReference type="Pfam" id="PF19300">
    <property type="entry name" value="BPD_transp_1_N"/>
    <property type="match status" value="1"/>
</dbReference>
<evidence type="ECO:0000256" key="3">
    <source>
        <dbReference type="ARBA" id="ARBA00022475"/>
    </source>
</evidence>
<dbReference type="Gene3D" id="1.10.3720.10">
    <property type="entry name" value="MetI-like"/>
    <property type="match status" value="1"/>
</dbReference>
<evidence type="ECO:0000256" key="6">
    <source>
        <dbReference type="ARBA" id="ARBA00023136"/>
    </source>
</evidence>
<feature type="transmembrane region" description="Helical" evidence="7">
    <location>
        <begin position="263"/>
        <end position="289"/>
    </location>
</feature>
<keyword evidence="5 7" id="KW-1133">Transmembrane helix</keyword>
<feature type="transmembrane region" description="Helical" evidence="7">
    <location>
        <begin position="138"/>
        <end position="160"/>
    </location>
</feature>
<evidence type="ECO:0000313" key="9">
    <source>
        <dbReference type="EMBL" id="MDP9805654.1"/>
    </source>
</evidence>
<evidence type="ECO:0000256" key="7">
    <source>
        <dbReference type="RuleBase" id="RU363032"/>
    </source>
</evidence>
<dbReference type="RefSeq" id="WP_307681922.1">
    <property type="nucleotide sequence ID" value="NZ_JAUSQX010000001.1"/>
</dbReference>
<dbReference type="CDD" id="cd06261">
    <property type="entry name" value="TM_PBP2"/>
    <property type="match status" value="1"/>
</dbReference>
<dbReference type="EMBL" id="JAUSQX010000001">
    <property type="protein sequence ID" value="MDP9805654.1"/>
    <property type="molecule type" value="Genomic_DNA"/>
</dbReference>
<keyword evidence="10" id="KW-1185">Reference proteome</keyword>
<evidence type="ECO:0000259" key="8">
    <source>
        <dbReference type="PROSITE" id="PS50928"/>
    </source>
</evidence>
<evidence type="ECO:0000256" key="2">
    <source>
        <dbReference type="ARBA" id="ARBA00022448"/>
    </source>
</evidence>
<comment type="subcellular location">
    <subcellularLocation>
        <location evidence="1 7">Cell membrane</location>
        <topology evidence="1 7">Multi-pass membrane protein</topology>
    </subcellularLocation>
</comment>
<keyword evidence="3" id="KW-1003">Cell membrane</keyword>
<dbReference type="InterPro" id="IPR045621">
    <property type="entry name" value="BPD_transp_1_N"/>
</dbReference>
<dbReference type="PANTHER" id="PTHR43163">
    <property type="entry name" value="DIPEPTIDE TRANSPORT SYSTEM PERMEASE PROTEIN DPPB-RELATED"/>
    <property type="match status" value="1"/>
</dbReference>
<gene>
    <name evidence="9" type="ORF">J2S70_000236</name>
</gene>
<organism evidence="9 10">
    <name type="scientific">Trueperella bonasi</name>
    <dbReference type="NCBI Taxonomy" id="312286"/>
    <lineage>
        <taxon>Bacteria</taxon>
        <taxon>Bacillati</taxon>
        <taxon>Actinomycetota</taxon>
        <taxon>Actinomycetes</taxon>
        <taxon>Actinomycetales</taxon>
        <taxon>Actinomycetaceae</taxon>
        <taxon>Trueperella</taxon>
    </lineage>
</organism>
<dbReference type="InterPro" id="IPR000515">
    <property type="entry name" value="MetI-like"/>
</dbReference>
<feature type="domain" description="ABC transmembrane type-1" evidence="8">
    <location>
        <begin position="132"/>
        <end position="332"/>
    </location>
</feature>
<reference evidence="9 10" key="1">
    <citation type="submission" date="2023-07" db="EMBL/GenBank/DDBJ databases">
        <title>Sequencing the genomes of 1000 actinobacteria strains.</title>
        <authorList>
            <person name="Klenk H.-P."/>
        </authorList>
    </citation>
    <scope>NUCLEOTIDE SEQUENCE [LARGE SCALE GENOMIC DNA]</scope>
    <source>
        <strain evidence="9 10">DSM 17163</strain>
    </source>
</reference>
<dbReference type="PROSITE" id="PS50928">
    <property type="entry name" value="ABC_TM1"/>
    <property type="match status" value="1"/>
</dbReference>
<dbReference type="Proteomes" id="UP001243212">
    <property type="component" value="Unassembled WGS sequence"/>
</dbReference>
<feature type="transmembrane region" description="Helical" evidence="7">
    <location>
        <begin position="181"/>
        <end position="200"/>
    </location>
</feature>
<dbReference type="PANTHER" id="PTHR43163:SF6">
    <property type="entry name" value="DIPEPTIDE TRANSPORT SYSTEM PERMEASE PROTEIN DPPB-RELATED"/>
    <property type="match status" value="1"/>
</dbReference>
<comment type="similarity">
    <text evidence="7">Belongs to the binding-protein-dependent transport system permease family.</text>
</comment>
<feature type="transmembrane region" description="Helical" evidence="7">
    <location>
        <begin position="206"/>
        <end position="224"/>
    </location>
</feature>
<protein>
    <submittedName>
        <fullName evidence="9">Peptide/nickel transport system permease protein</fullName>
    </submittedName>
</protein>
<dbReference type="Pfam" id="PF00528">
    <property type="entry name" value="BPD_transp_1"/>
    <property type="match status" value="1"/>
</dbReference>
<sequence length="351" mass="37735">MQEIQPRRQNTMDGGPAAWKSRRKLELPAKHKPSFGARILEKLGSALLVIWAVITVTFIAVRAIPGDPLEAVLGGPGSNASEEAVAQAIRNYGFDLPLWQQYVRYLGQILTGDLGTSYSLRRPVTHIVAEQFPATLELAVFALLLGWVLALLNAWVSVAGGRRVWNLASSVEAVTSILPQFWLAIVLIAILAVGFGLPVAVSVPGWKGLIVPAITLAIPAAGYLGQTMRERMLDTLEQPFVTAARARGISRTQLFFRHVLRHAALPAVAISAWQFGNLISGAVVVETIFARQGLGRTLLNAVLARDVPLVSGALITVAVVYVTMTLLTNLGETMLDPRPRTTARSSAGDAS</sequence>
<keyword evidence="2 7" id="KW-0813">Transport</keyword>
<keyword evidence="4 7" id="KW-0812">Transmembrane</keyword>
<feature type="transmembrane region" description="Helical" evidence="7">
    <location>
        <begin position="309"/>
        <end position="330"/>
    </location>
</feature>
<comment type="caution">
    <text evidence="9">The sequence shown here is derived from an EMBL/GenBank/DDBJ whole genome shotgun (WGS) entry which is preliminary data.</text>
</comment>
<dbReference type="SUPFAM" id="SSF161098">
    <property type="entry name" value="MetI-like"/>
    <property type="match status" value="1"/>
</dbReference>
<dbReference type="InterPro" id="IPR035906">
    <property type="entry name" value="MetI-like_sf"/>
</dbReference>
<keyword evidence="6 7" id="KW-0472">Membrane</keyword>
<evidence type="ECO:0000313" key="10">
    <source>
        <dbReference type="Proteomes" id="UP001243212"/>
    </source>
</evidence>
<accession>A0ABT9NE35</accession>
<proteinExistence type="inferred from homology"/>